<evidence type="ECO:0000256" key="5">
    <source>
        <dbReference type="ARBA" id="ARBA00022519"/>
    </source>
</evidence>
<keyword evidence="13" id="KW-0902">Two-component regulatory system</keyword>
<dbReference type="Gene3D" id="1.10.287.130">
    <property type="match status" value="1"/>
</dbReference>
<dbReference type="InterPro" id="IPR003661">
    <property type="entry name" value="HisK_dim/P_dom"/>
</dbReference>
<keyword evidence="6" id="KW-0597">Phosphoprotein</keyword>
<comment type="catalytic activity">
    <reaction evidence="1">
        <text>ATP + protein L-histidine = ADP + protein N-phospho-L-histidine.</text>
        <dbReference type="EC" id="2.7.13.3"/>
    </reaction>
</comment>
<keyword evidence="12 15" id="KW-1133">Transmembrane helix</keyword>
<evidence type="ECO:0000256" key="10">
    <source>
        <dbReference type="ARBA" id="ARBA00022777"/>
    </source>
</evidence>
<dbReference type="Pfam" id="PF00512">
    <property type="entry name" value="HisKA"/>
    <property type="match status" value="1"/>
</dbReference>
<evidence type="ECO:0000256" key="9">
    <source>
        <dbReference type="ARBA" id="ARBA00022741"/>
    </source>
</evidence>
<evidence type="ECO:0000256" key="8">
    <source>
        <dbReference type="ARBA" id="ARBA00022692"/>
    </source>
</evidence>
<dbReference type="InterPro" id="IPR050980">
    <property type="entry name" value="2C_sensor_his_kinase"/>
</dbReference>
<dbReference type="PANTHER" id="PTHR44936">
    <property type="entry name" value="SENSOR PROTEIN CREC"/>
    <property type="match status" value="1"/>
</dbReference>
<evidence type="ECO:0000256" key="14">
    <source>
        <dbReference type="ARBA" id="ARBA00023136"/>
    </source>
</evidence>
<evidence type="ECO:0000313" key="18">
    <source>
        <dbReference type="EMBL" id="PZQ99901.1"/>
    </source>
</evidence>
<accession>A0A2W5SA49</accession>
<dbReference type="GO" id="GO:0005886">
    <property type="term" value="C:plasma membrane"/>
    <property type="evidence" value="ECO:0007669"/>
    <property type="project" value="UniProtKB-SubCell"/>
</dbReference>
<dbReference type="InterPro" id="IPR005467">
    <property type="entry name" value="His_kinase_dom"/>
</dbReference>
<evidence type="ECO:0000256" key="1">
    <source>
        <dbReference type="ARBA" id="ARBA00000085"/>
    </source>
</evidence>
<keyword evidence="10 18" id="KW-0418">Kinase</keyword>
<evidence type="ECO:0000256" key="3">
    <source>
        <dbReference type="ARBA" id="ARBA00012438"/>
    </source>
</evidence>
<dbReference type="SUPFAM" id="SSF47384">
    <property type="entry name" value="Homodimeric domain of signal transducing histidine kinase"/>
    <property type="match status" value="1"/>
</dbReference>
<name>A0A2W5SA49_CERSP</name>
<evidence type="ECO:0000256" key="4">
    <source>
        <dbReference type="ARBA" id="ARBA00022475"/>
    </source>
</evidence>
<evidence type="ECO:0000256" key="11">
    <source>
        <dbReference type="ARBA" id="ARBA00022840"/>
    </source>
</evidence>
<dbReference type="CDD" id="cd00075">
    <property type="entry name" value="HATPase"/>
    <property type="match status" value="1"/>
</dbReference>
<comment type="subcellular location">
    <subcellularLocation>
        <location evidence="2">Cell inner membrane</location>
        <topology evidence="2">Multi-pass membrane protein</topology>
    </subcellularLocation>
</comment>
<dbReference type="Pfam" id="PF02518">
    <property type="entry name" value="HATPase_c"/>
    <property type="match status" value="1"/>
</dbReference>
<dbReference type="SMART" id="SM00387">
    <property type="entry name" value="HATPase_c"/>
    <property type="match status" value="1"/>
</dbReference>
<evidence type="ECO:0000256" key="15">
    <source>
        <dbReference type="SAM" id="Phobius"/>
    </source>
</evidence>
<keyword evidence="8 15" id="KW-0812">Transmembrane</keyword>
<dbReference type="Proteomes" id="UP000248975">
    <property type="component" value="Unassembled WGS sequence"/>
</dbReference>
<dbReference type="PANTHER" id="PTHR44936:SF5">
    <property type="entry name" value="SENSOR HISTIDINE KINASE ENVZ"/>
    <property type="match status" value="1"/>
</dbReference>
<keyword evidence="14 15" id="KW-0472">Membrane</keyword>
<dbReference type="GO" id="GO:0005524">
    <property type="term" value="F:ATP binding"/>
    <property type="evidence" value="ECO:0007669"/>
    <property type="project" value="UniProtKB-KW"/>
</dbReference>
<protein>
    <recommendedName>
        <fullName evidence="3">histidine kinase</fullName>
        <ecNumber evidence="3">2.7.13.3</ecNumber>
    </recommendedName>
</protein>
<dbReference type="SMART" id="SM00388">
    <property type="entry name" value="HisKA"/>
    <property type="match status" value="1"/>
</dbReference>
<keyword evidence="9" id="KW-0547">Nucleotide-binding</keyword>
<evidence type="ECO:0000256" key="6">
    <source>
        <dbReference type="ARBA" id="ARBA00022553"/>
    </source>
</evidence>
<keyword evidence="4" id="KW-1003">Cell membrane</keyword>
<evidence type="ECO:0000259" key="17">
    <source>
        <dbReference type="PROSITE" id="PS50885"/>
    </source>
</evidence>
<dbReference type="InterPro" id="IPR036890">
    <property type="entry name" value="HATPase_C_sf"/>
</dbReference>
<evidence type="ECO:0000256" key="2">
    <source>
        <dbReference type="ARBA" id="ARBA00004429"/>
    </source>
</evidence>
<evidence type="ECO:0000256" key="12">
    <source>
        <dbReference type="ARBA" id="ARBA00022989"/>
    </source>
</evidence>
<dbReference type="PROSITE" id="PS50885">
    <property type="entry name" value="HAMP"/>
    <property type="match status" value="1"/>
</dbReference>
<organism evidence="18 19">
    <name type="scientific">Cereibacter sphaeroides</name>
    <name type="common">Rhodobacter sphaeroides</name>
    <dbReference type="NCBI Taxonomy" id="1063"/>
    <lineage>
        <taxon>Bacteria</taxon>
        <taxon>Pseudomonadati</taxon>
        <taxon>Pseudomonadota</taxon>
        <taxon>Alphaproteobacteria</taxon>
        <taxon>Rhodobacterales</taxon>
        <taxon>Paracoccaceae</taxon>
        <taxon>Cereibacter</taxon>
    </lineage>
</organism>
<dbReference type="InterPro" id="IPR036097">
    <property type="entry name" value="HisK_dim/P_sf"/>
</dbReference>
<evidence type="ECO:0000259" key="16">
    <source>
        <dbReference type="PROSITE" id="PS50109"/>
    </source>
</evidence>
<evidence type="ECO:0000313" key="19">
    <source>
        <dbReference type="Proteomes" id="UP000248975"/>
    </source>
</evidence>
<dbReference type="PRINTS" id="PR00344">
    <property type="entry name" value="BCTRLSENSOR"/>
</dbReference>
<dbReference type="EC" id="2.7.13.3" evidence="3"/>
<feature type="domain" description="Histidine kinase" evidence="16">
    <location>
        <begin position="240"/>
        <end position="438"/>
    </location>
</feature>
<sequence>MFAFLKPLIPRGLYGRAALILIVPIVTIQLVVSLAIIQRHFEGVTKQMTLNIVTQVNFLLSEADRGGSPAEARARATRIAQPLRLGVSLPAAWNFSQDRREFYDLSGRIVIATLREGLPDLRAVDLVTDNNEVRMLFDTDIGPMGVTVPRYSVSASNPHQLLVWMIMTSLLMTVIAYGFLRNQLRPIKRLADAAEAFGKGRSVAYRPRGALEVRAAGAAFLDMRSRIERQIEQRTLMLSGVSHDLRTPMTRLKLSLSMMEPEEEVKAALGDVADMERLVDEFLSFARGDAMETPVATDVVTLVSRAVENAQRAGQSVRMNAEGKGKAVLRPDAVTRAVENLIGNAVRYGTKAEVGVSLTDRSLRISVEDDGPGIPKEMRDEAMRPFTRLDVARDPNKGGGVGLGLSIAADVARSHGGTLTLSESARLGGLRADLVLAR</sequence>
<dbReference type="SMART" id="SM00304">
    <property type="entry name" value="HAMP"/>
    <property type="match status" value="1"/>
</dbReference>
<dbReference type="CDD" id="cd00082">
    <property type="entry name" value="HisKA"/>
    <property type="match status" value="1"/>
</dbReference>
<reference evidence="18 19" key="1">
    <citation type="submission" date="2017-08" db="EMBL/GenBank/DDBJ databases">
        <title>Infants hospitalized years apart are colonized by the same room-sourced microbial strains.</title>
        <authorList>
            <person name="Brooks B."/>
            <person name="Olm M.R."/>
            <person name="Firek B.A."/>
            <person name="Baker R."/>
            <person name="Thomas B.C."/>
            <person name="Morowitz M.J."/>
            <person name="Banfield J.F."/>
        </authorList>
    </citation>
    <scope>NUCLEOTIDE SEQUENCE [LARGE SCALE GENOMIC DNA]</scope>
    <source>
        <strain evidence="18">S2_003_000_R2_11</strain>
    </source>
</reference>
<dbReference type="InterPro" id="IPR003660">
    <property type="entry name" value="HAMP_dom"/>
</dbReference>
<feature type="transmembrane region" description="Helical" evidence="15">
    <location>
        <begin position="161"/>
        <end position="180"/>
    </location>
</feature>
<dbReference type="EMBL" id="QFQS01000001">
    <property type="protein sequence ID" value="PZQ99901.1"/>
    <property type="molecule type" value="Genomic_DNA"/>
</dbReference>
<dbReference type="InterPro" id="IPR004358">
    <property type="entry name" value="Sig_transdc_His_kin-like_C"/>
</dbReference>
<evidence type="ECO:0000256" key="7">
    <source>
        <dbReference type="ARBA" id="ARBA00022679"/>
    </source>
</evidence>
<feature type="transmembrane region" description="Helical" evidence="15">
    <location>
        <begin position="12"/>
        <end position="37"/>
    </location>
</feature>
<dbReference type="AlphaFoldDB" id="A0A2W5SA49"/>
<proteinExistence type="predicted"/>
<keyword evidence="7" id="KW-0808">Transferase</keyword>
<dbReference type="SUPFAM" id="SSF55874">
    <property type="entry name" value="ATPase domain of HSP90 chaperone/DNA topoisomerase II/histidine kinase"/>
    <property type="match status" value="1"/>
</dbReference>
<comment type="caution">
    <text evidence="18">The sequence shown here is derived from an EMBL/GenBank/DDBJ whole genome shotgun (WGS) entry which is preliminary data.</text>
</comment>
<dbReference type="Gene3D" id="3.30.565.10">
    <property type="entry name" value="Histidine kinase-like ATPase, C-terminal domain"/>
    <property type="match status" value="1"/>
</dbReference>
<feature type="domain" description="HAMP" evidence="17">
    <location>
        <begin position="181"/>
        <end position="232"/>
    </location>
</feature>
<gene>
    <name evidence="18" type="ORF">DI533_04515</name>
</gene>
<keyword evidence="5" id="KW-0997">Cell inner membrane</keyword>
<dbReference type="InterPro" id="IPR003594">
    <property type="entry name" value="HATPase_dom"/>
</dbReference>
<keyword evidence="11" id="KW-0067">ATP-binding</keyword>
<evidence type="ECO:0000256" key="13">
    <source>
        <dbReference type="ARBA" id="ARBA00023012"/>
    </source>
</evidence>
<dbReference type="PROSITE" id="PS50109">
    <property type="entry name" value="HIS_KIN"/>
    <property type="match status" value="1"/>
</dbReference>
<dbReference type="GO" id="GO:0000155">
    <property type="term" value="F:phosphorelay sensor kinase activity"/>
    <property type="evidence" value="ECO:0007669"/>
    <property type="project" value="InterPro"/>
</dbReference>
<dbReference type="Pfam" id="PF00672">
    <property type="entry name" value="HAMP"/>
    <property type="match status" value="1"/>
</dbReference>